<dbReference type="RefSeq" id="WP_012641917.1">
    <property type="nucleotide sequence ID" value="NC_011959.1"/>
</dbReference>
<feature type="active site" evidence="8">
    <location>
        <position position="345"/>
    </location>
</feature>
<dbReference type="InterPro" id="IPR008283">
    <property type="entry name" value="Peptidase_M17_N"/>
</dbReference>
<dbReference type="CDD" id="cd00433">
    <property type="entry name" value="Peptidase_M17"/>
    <property type="match status" value="1"/>
</dbReference>
<keyword evidence="5 8" id="KW-0645">Protease</keyword>
<dbReference type="HAMAP" id="MF_00181">
    <property type="entry name" value="Cytosol_peptidase_M17"/>
    <property type="match status" value="1"/>
</dbReference>
<comment type="cofactor">
    <cofactor evidence="8">
        <name>Mn(2+)</name>
        <dbReference type="ChEBI" id="CHEBI:29035"/>
    </cofactor>
    <text evidence="8">Binds 2 manganese ions per subunit.</text>
</comment>
<dbReference type="HOGENOM" id="CLU_013734_2_2_0"/>
<dbReference type="AlphaFoldDB" id="B9KYG7"/>
<sequence>MGLEVTASTTPLAVVEATVVLPIGQDGQLERIAGIEPGVAERLARAARSIGLAGRVGQAGLLPPIDGLAAERFIVVGMGAEHQRSLADVRRGAALAGKLAGEVGASVLAWPIVAVSGSSSAQVVQAIVETTAMASYRFHRYRSGEGGTRLRQLVVLGEGAEVEEGIQRGRLTSDAVCFARDLTNEPANVLDPERLSGIAWEIAQETGLACSVYDRALLEELGAGAILAVGQGSRREPRLIHLVYRPDGDVLGRVALVGKAVTFDSGGLSLKPAEGMERMKGDMAGGAAVLAVLRALPALRLPVEVHGVVAAAENLPDGEAFRPGDILRTLSGKTVEVISTDAEGRLLLADALTFAVQQGADLLVDIATLTGACAVALGRSGSGLFASDDSVGQLILQAANEVGERMWALPLWDDYRELLKSEHADLKNTAGRWGAAINAALFLREFTEGRPWAHLDIAGPAWSEQATLFGPAGATGHGVRTLLRFVELWAERRGAAE</sequence>
<dbReference type="NCBIfam" id="NF002073">
    <property type="entry name" value="PRK00913.1-2"/>
    <property type="match status" value="1"/>
</dbReference>
<feature type="binding site" evidence="8">
    <location>
        <position position="259"/>
    </location>
    <ligand>
        <name>Mn(2+)</name>
        <dbReference type="ChEBI" id="CHEBI:29035"/>
        <label>2</label>
    </ligand>
</feature>
<evidence type="ECO:0000256" key="2">
    <source>
        <dbReference type="ARBA" id="ARBA00000967"/>
    </source>
</evidence>
<feature type="active site" evidence="8">
    <location>
        <position position="271"/>
    </location>
</feature>
<evidence type="ECO:0000313" key="10">
    <source>
        <dbReference type="EMBL" id="ACM05564.1"/>
    </source>
</evidence>
<organism evidence="10 11">
    <name type="scientific">Thermomicrobium roseum (strain ATCC 27502 / DSM 5159 / P-2)</name>
    <dbReference type="NCBI Taxonomy" id="309801"/>
    <lineage>
        <taxon>Bacteria</taxon>
        <taxon>Pseudomonadati</taxon>
        <taxon>Thermomicrobiota</taxon>
        <taxon>Thermomicrobia</taxon>
        <taxon>Thermomicrobiales</taxon>
        <taxon>Thermomicrobiaceae</taxon>
        <taxon>Thermomicrobium</taxon>
    </lineage>
</organism>
<comment type="function">
    <text evidence="8">Presumably involved in the processing and regular turnover of intracellular proteins. Catalyzes the removal of unsubstituted N-terminal amino acids from various peptides.</text>
</comment>
<keyword evidence="7 8" id="KW-0464">Manganese</keyword>
<proteinExistence type="inferred from homology"/>
<dbReference type="PRINTS" id="PR00481">
    <property type="entry name" value="LAMNOPPTDASE"/>
</dbReference>
<dbReference type="GO" id="GO:0030145">
    <property type="term" value="F:manganese ion binding"/>
    <property type="evidence" value="ECO:0007669"/>
    <property type="project" value="UniProtKB-UniRule"/>
</dbReference>
<accession>B9KYG7</accession>
<feature type="binding site" evidence="8">
    <location>
        <position position="343"/>
    </location>
    <ligand>
        <name>Mn(2+)</name>
        <dbReference type="ChEBI" id="CHEBI:29035"/>
        <label>1</label>
    </ligand>
</feature>
<reference evidence="10 11" key="1">
    <citation type="journal article" date="2009" name="PLoS ONE">
        <title>Complete genome sequence of the aerobic CO-oxidizing thermophile Thermomicrobium roseum.</title>
        <authorList>
            <person name="Wu D."/>
            <person name="Raymond J."/>
            <person name="Wu M."/>
            <person name="Chatterji S."/>
            <person name="Ren Q."/>
            <person name="Graham J.E."/>
            <person name="Bryant D.A."/>
            <person name="Robb F."/>
            <person name="Colman A."/>
            <person name="Tallon L.J."/>
            <person name="Badger J.H."/>
            <person name="Madupu R."/>
            <person name="Ward N.L."/>
            <person name="Eisen J.A."/>
        </authorList>
    </citation>
    <scope>NUCLEOTIDE SEQUENCE [LARGE SCALE GENOMIC DNA]</scope>
    <source>
        <strain evidence="11">ATCC 27502 / DSM 5159 / P-2</strain>
    </source>
</reference>
<comment type="similarity">
    <text evidence="3 8">Belongs to the peptidase M17 family.</text>
</comment>
<dbReference type="InterPro" id="IPR043472">
    <property type="entry name" value="Macro_dom-like"/>
</dbReference>
<dbReference type="eggNOG" id="COG0260">
    <property type="taxonomic scope" value="Bacteria"/>
</dbReference>
<feature type="domain" description="Cytosol aminopeptidase" evidence="9">
    <location>
        <begin position="339"/>
        <end position="346"/>
    </location>
</feature>
<protein>
    <recommendedName>
        <fullName evidence="8">Probable cytosol aminopeptidase</fullName>
        <ecNumber evidence="8">3.4.11.1</ecNumber>
    </recommendedName>
    <alternativeName>
        <fullName evidence="8">Leucine aminopeptidase</fullName>
        <shortName evidence="8">LAP</shortName>
        <ecNumber evidence="8">3.4.11.10</ecNumber>
    </alternativeName>
    <alternativeName>
        <fullName evidence="8">Leucyl aminopeptidase</fullName>
    </alternativeName>
</protein>
<feature type="binding site" evidence="8">
    <location>
        <position position="341"/>
    </location>
    <ligand>
        <name>Mn(2+)</name>
        <dbReference type="ChEBI" id="CHEBI:29035"/>
        <label>1</label>
    </ligand>
</feature>
<dbReference type="InterPro" id="IPR023042">
    <property type="entry name" value="Peptidase_M17_leu_NH2_pept"/>
</dbReference>
<dbReference type="GO" id="GO:0005737">
    <property type="term" value="C:cytoplasm"/>
    <property type="evidence" value="ECO:0007669"/>
    <property type="project" value="UniProtKB-SubCell"/>
</dbReference>
<evidence type="ECO:0000256" key="3">
    <source>
        <dbReference type="ARBA" id="ARBA00009528"/>
    </source>
</evidence>
<feature type="binding site" evidence="8">
    <location>
        <position position="264"/>
    </location>
    <ligand>
        <name>Mn(2+)</name>
        <dbReference type="ChEBI" id="CHEBI:29035"/>
        <label>2</label>
    </ligand>
</feature>
<dbReference type="EC" id="3.4.11.10" evidence="8"/>
<dbReference type="InterPro" id="IPR000819">
    <property type="entry name" value="Peptidase_M17_C"/>
</dbReference>
<name>B9KYG7_THERP</name>
<dbReference type="PANTHER" id="PTHR11963">
    <property type="entry name" value="LEUCINE AMINOPEPTIDASE-RELATED"/>
    <property type="match status" value="1"/>
</dbReference>
<evidence type="ECO:0000256" key="8">
    <source>
        <dbReference type="HAMAP-Rule" id="MF_00181"/>
    </source>
</evidence>
<evidence type="ECO:0000256" key="7">
    <source>
        <dbReference type="ARBA" id="ARBA00023211"/>
    </source>
</evidence>
<keyword evidence="6 8" id="KW-0378">Hydrolase</keyword>
<dbReference type="Pfam" id="PF00883">
    <property type="entry name" value="Peptidase_M17"/>
    <property type="match status" value="1"/>
</dbReference>
<evidence type="ECO:0000313" key="11">
    <source>
        <dbReference type="Proteomes" id="UP000000447"/>
    </source>
</evidence>
<dbReference type="GO" id="GO:0006508">
    <property type="term" value="P:proteolysis"/>
    <property type="evidence" value="ECO:0007669"/>
    <property type="project" value="UniProtKB-KW"/>
</dbReference>
<evidence type="ECO:0000256" key="1">
    <source>
        <dbReference type="ARBA" id="ARBA00000135"/>
    </source>
</evidence>
<comment type="catalytic activity">
    <reaction evidence="1 8">
        <text>Release of an N-terminal amino acid, Xaa-|-Yaa-, in which Xaa is preferably Leu, but may be other amino acids including Pro although not Arg or Lys, and Yaa may be Pro. Amino acid amides and methyl esters are also readily hydrolyzed, but rates on arylamides are exceedingly low.</text>
        <dbReference type="EC" id="3.4.11.1"/>
    </reaction>
</comment>
<dbReference type="Proteomes" id="UP000000447">
    <property type="component" value="Chromosome"/>
</dbReference>
<dbReference type="GO" id="GO:0070006">
    <property type="term" value="F:metalloaminopeptidase activity"/>
    <property type="evidence" value="ECO:0007669"/>
    <property type="project" value="InterPro"/>
</dbReference>
<dbReference type="KEGG" id="tro:trd_0513"/>
<comment type="subcellular location">
    <subcellularLocation>
        <location evidence="8">Cytoplasm</location>
    </subcellularLocation>
</comment>
<comment type="catalytic activity">
    <reaction evidence="2 8">
        <text>Release of an N-terminal amino acid, preferentially leucine, but not glutamic or aspartic acids.</text>
        <dbReference type="EC" id="3.4.11.10"/>
    </reaction>
</comment>
<dbReference type="EC" id="3.4.11.1" evidence="8"/>
<dbReference type="OrthoDB" id="9809354at2"/>
<evidence type="ECO:0000256" key="6">
    <source>
        <dbReference type="ARBA" id="ARBA00022801"/>
    </source>
</evidence>
<gene>
    <name evidence="8" type="primary">pepA</name>
    <name evidence="10" type="ordered locus">trd_0513</name>
</gene>
<dbReference type="EMBL" id="CP001275">
    <property type="protein sequence ID" value="ACM05564.1"/>
    <property type="molecule type" value="Genomic_DNA"/>
</dbReference>
<dbReference type="Gene3D" id="3.40.220.10">
    <property type="entry name" value="Leucine Aminopeptidase, subunit E, domain 1"/>
    <property type="match status" value="1"/>
</dbReference>
<dbReference type="SUPFAM" id="SSF52949">
    <property type="entry name" value="Macro domain-like"/>
    <property type="match status" value="1"/>
</dbReference>
<feature type="binding site" evidence="8">
    <location>
        <position position="282"/>
    </location>
    <ligand>
        <name>Mn(2+)</name>
        <dbReference type="ChEBI" id="CHEBI:29035"/>
        <label>2</label>
    </ligand>
</feature>
<keyword evidence="8" id="KW-0479">Metal-binding</keyword>
<dbReference type="Gene3D" id="3.40.630.10">
    <property type="entry name" value="Zn peptidases"/>
    <property type="match status" value="1"/>
</dbReference>
<evidence type="ECO:0000256" key="5">
    <source>
        <dbReference type="ARBA" id="ARBA00022670"/>
    </source>
</evidence>
<keyword evidence="8" id="KW-0963">Cytoplasm</keyword>
<keyword evidence="11" id="KW-1185">Reference proteome</keyword>
<dbReference type="PANTHER" id="PTHR11963:SF23">
    <property type="entry name" value="CYTOSOL AMINOPEPTIDASE"/>
    <property type="match status" value="1"/>
</dbReference>
<dbReference type="InterPro" id="IPR011356">
    <property type="entry name" value="Leucine_aapep/pepB"/>
</dbReference>
<dbReference type="STRING" id="309801.trd_0513"/>
<keyword evidence="4 8" id="KW-0031">Aminopeptidase</keyword>
<feature type="binding site" evidence="8">
    <location>
        <position position="264"/>
    </location>
    <ligand>
        <name>Mn(2+)</name>
        <dbReference type="ChEBI" id="CHEBI:29035"/>
        <label>1</label>
    </ligand>
</feature>
<dbReference type="SUPFAM" id="SSF53187">
    <property type="entry name" value="Zn-dependent exopeptidases"/>
    <property type="match status" value="1"/>
</dbReference>
<evidence type="ECO:0000256" key="4">
    <source>
        <dbReference type="ARBA" id="ARBA00022438"/>
    </source>
</evidence>
<dbReference type="PROSITE" id="PS00631">
    <property type="entry name" value="CYTOSOL_AP"/>
    <property type="match status" value="1"/>
</dbReference>
<dbReference type="Pfam" id="PF02789">
    <property type="entry name" value="Peptidase_M17_N"/>
    <property type="match status" value="1"/>
</dbReference>
<feature type="binding site" evidence="8">
    <location>
        <position position="343"/>
    </location>
    <ligand>
        <name>Mn(2+)</name>
        <dbReference type="ChEBI" id="CHEBI:29035"/>
        <label>2</label>
    </ligand>
</feature>
<evidence type="ECO:0000259" key="9">
    <source>
        <dbReference type="PROSITE" id="PS00631"/>
    </source>
</evidence>